<protein>
    <submittedName>
        <fullName evidence="1">Uncharacterized protein</fullName>
    </submittedName>
</protein>
<evidence type="ECO:0000313" key="1">
    <source>
        <dbReference type="EMBL" id="SVC81809.1"/>
    </source>
</evidence>
<dbReference type="AlphaFoldDB" id="A0A382Q897"/>
<sequence>MNIFIIETPFIYIYYKIEVPIIIINPANKKPRYFAGLDVCPFMPWFLHQNRS</sequence>
<accession>A0A382Q897</accession>
<name>A0A382Q897_9ZZZZ</name>
<dbReference type="EMBL" id="UINC01112690">
    <property type="protein sequence ID" value="SVC81809.1"/>
    <property type="molecule type" value="Genomic_DNA"/>
</dbReference>
<feature type="non-terminal residue" evidence="1">
    <location>
        <position position="52"/>
    </location>
</feature>
<proteinExistence type="predicted"/>
<organism evidence="1">
    <name type="scientific">marine metagenome</name>
    <dbReference type="NCBI Taxonomy" id="408172"/>
    <lineage>
        <taxon>unclassified sequences</taxon>
        <taxon>metagenomes</taxon>
        <taxon>ecological metagenomes</taxon>
    </lineage>
</organism>
<gene>
    <name evidence="1" type="ORF">METZ01_LOCUS334663</name>
</gene>
<reference evidence="1" key="1">
    <citation type="submission" date="2018-05" db="EMBL/GenBank/DDBJ databases">
        <authorList>
            <person name="Lanie J.A."/>
            <person name="Ng W.-L."/>
            <person name="Kazmierczak K.M."/>
            <person name="Andrzejewski T.M."/>
            <person name="Davidsen T.M."/>
            <person name="Wayne K.J."/>
            <person name="Tettelin H."/>
            <person name="Glass J.I."/>
            <person name="Rusch D."/>
            <person name="Podicherti R."/>
            <person name="Tsui H.-C.T."/>
            <person name="Winkler M.E."/>
        </authorList>
    </citation>
    <scope>NUCLEOTIDE SEQUENCE</scope>
</reference>